<evidence type="ECO:0000313" key="3">
    <source>
        <dbReference type="EMBL" id="KAE9275939.1"/>
    </source>
</evidence>
<evidence type="ECO:0000313" key="5">
    <source>
        <dbReference type="Proteomes" id="UP000434957"/>
    </source>
</evidence>
<protein>
    <submittedName>
        <fullName evidence="1">Uncharacterized protein</fullName>
    </submittedName>
</protein>
<reference evidence="4 6" key="1">
    <citation type="submission" date="2018-09" db="EMBL/GenBank/DDBJ databases">
        <title>Genomic investigation of the strawberry pathogen Phytophthora fragariae indicates pathogenicity is determined by transcriptional variation in three key races.</title>
        <authorList>
            <person name="Adams T.M."/>
            <person name="Armitage A.D."/>
            <person name="Sobczyk M.K."/>
            <person name="Bates H.J."/>
            <person name="Dunwell J.M."/>
            <person name="Nellist C.F."/>
            <person name="Harrison R.J."/>
        </authorList>
    </citation>
    <scope>NUCLEOTIDE SEQUENCE [LARGE SCALE GENOMIC DNA]</scope>
    <source>
        <strain evidence="2 4">SCRP249</strain>
        <strain evidence="1 6">SCRP324</strain>
        <strain evidence="3 5">SCRP333</strain>
    </source>
</reference>
<dbReference type="AlphaFoldDB" id="A0A6A3HBW1"/>
<dbReference type="OrthoDB" id="163081at2759"/>
<keyword evidence="5" id="KW-1185">Reference proteome</keyword>
<evidence type="ECO:0000313" key="2">
    <source>
        <dbReference type="EMBL" id="KAE8967663.1"/>
    </source>
</evidence>
<gene>
    <name evidence="2" type="ORF">PR001_g28038</name>
    <name evidence="1" type="ORF">PR002_g28087</name>
    <name evidence="3" type="ORF">PR003_g29199</name>
</gene>
<accession>A0A6A3HBW1</accession>
<name>A0A6A3HBW1_9STRA</name>
<dbReference type="Proteomes" id="UP000429607">
    <property type="component" value="Unassembled WGS sequence"/>
</dbReference>
<organism evidence="1 6">
    <name type="scientific">Phytophthora rubi</name>
    <dbReference type="NCBI Taxonomy" id="129364"/>
    <lineage>
        <taxon>Eukaryota</taxon>
        <taxon>Sar</taxon>
        <taxon>Stramenopiles</taxon>
        <taxon>Oomycota</taxon>
        <taxon>Peronosporomycetes</taxon>
        <taxon>Peronosporales</taxon>
        <taxon>Peronosporaceae</taxon>
        <taxon>Phytophthora</taxon>
    </lineage>
</organism>
<sequence>MGLLKSTTTAVTVPSGWSDTSASSGDAAIGTNYNLFQPTGHTIEWVSVDLPKFALHESSMTGLFFKLGLQSVDDAIHLEELSAADQATCSTGVIANSLVDTDTPRFYRVPSECADEVSPY</sequence>
<comment type="caution">
    <text evidence="1">The sequence shown here is derived from an EMBL/GenBank/DDBJ whole genome shotgun (WGS) entry which is preliminary data.</text>
</comment>
<dbReference type="Proteomes" id="UP000434957">
    <property type="component" value="Unassembled WGS sequence"/>
</dbReference>
<evidence type="ECO:0000313" key="1">
    <source>
        <dbReference type="EMBL" id="KAE8967366.1"/>
    </source>
</evidence>
<evidence type="ECO:0000313" key="4">
    <source>
        <dbReference type="Proteomes" id="UP000429607"/>
    </source>
</evidence>
<evidence type="ECO:0000313" key="6">
    <source>
        <dbReference type="Proteomes" id="UP000435112"/>
    </source>
</evidence>
<dbReference type="EMBL" id="QXFT01004772">
    <property type="protein sequence ID" value="KAE9275939.1"/>
    <property type="molecule type" value="Genomic_DNA"/>
</dbReference>
<dbReference type="EMBL" id="QXFU01004722">
    <property type="protein sequence ID" value="KAE8967366.1"/>
    <property type="molecule type" value="Genomic_DNA"/>
</dbReference>
<proteinExistence type="predicted"/>
<dbReference type="Proteomes" id="UP000435112">
    <property type="component" value="Unassembled WGS sequence"/>
</dbReference>
<dbReference type="EMBL" id="QXFV01004817">
    <property type="protein sequence ID" value="KAE8967663.1"/>
    <property type="molecule type" value="Genomic_DNA"/>
</dbReference>